<evidence type="ECO:0000313" key="1">
    <source>
        <dbReference type="EMBL" id="KAJ9576306.1"/>
    </source>
</evidence>
<name>A0AAD7Z9C0_DIPPU</name>
<dbReference type="EMBL" id="JASPKZ010009800">
    <property type="protein sequence ID" value="KAJ9576306.1"/>
    <property type="molecule type" value="Genomic_DNA"/>
</dbReference>
<protein>
    <submittedName>
        <fullName evidence="1">Uncharacterized protein</fullName>
    </submittedName>
</protein>
<reference evidence="1" key="1">
    <citation type="journal article" date="2023" name="IScience">
        <title>Live-bearing cockroach genome reveals convergent evolutionary mechanisms linked to viviparity in insects and beyond.</title>
        <authorList>
            <person name="Fouks B."/>
            <person name="Harrison M.C."/>
            <person name="Mikhailova A.A."/>
            <person name="Marchal E."/>
            <person name="English S."/>
            <person name="Carruthers M."/>
            <person name="Jennings E.C."/>
            <person name="Chiamaka E.L."/>
            <person name="Frigard R.A."/>
            <person name="Pippel M."/>
            <person name="Attardo G.M."/>
            <person name="Benoit J.B."/>
            <person name="Bornberg-Bauer E."/>
            <person name="Tobe S.S."/>
        </authorList>
    </citation>
    <scope>NUCLEOTIDE SEQUENCE</scope>
    <source>
        <strain evidence="1">Stay&amp;Tobe</strain>
    </source>
</reference>
<proteinExistence type="predicted"/>
<accession>A0AAD7Z9C0</accession>
<evidence type="ECO:0000313" key="2">
    <source>
        <dbReference type="Proteomes" id="UP001233999"/>
    </source>
</evidence>
<comment type="caution">
    <text evidence="1">The sequence shown here is derived from an EMBL/GenBank/DDBJ whole genome shotgun (WGS) entry which is preliminary data.</text>
</comment>
<organism evidence="1 2">
    <name type="scientific">Diploptera punctata</name>
    <name type="common">Pacific beetle cockroach</name>
    <dbReference type="NCBI Taxonomy" id="6984"/>
    <lineage>
        <taxon>Eukaryota</taxon>
        <taxon>Metazoa</taxon>
        <taxon>Ecdysozoa</taxon>
        <taxon>Arthropoda</taxon>
        <taxon>Hexapoda</taxon>
        <taxon>Insecta</taxon>
        <taxon>Pterygota</taxon>
        <taxon>Neoptera</taxon>
        <taxon>Polyneoptera</taxon>
        <taxon>Dictyoptera</taxon>
        <taxon>Blattodea</taxon>
        <taxon>Blaberoidea</taxon>
        <taxon>Blaberidae</taxon>
        <taxon>Diplopterinae</taxon>
        <taxon>Diploptera</taxon>
    </lineage>
</organism>
<gene>
    <name evidence="1" type="ORF">L9F63_006806</name>
</gene>
<reference evidence="1" key="2">
    <citation type="submission" date="2023-05" db="EMBL/GenBank/DDBJ databases">
        <authorList>
            <person name="Fouks B."/>
        </authorList>
    </citation>
    <scope>NUCLEOTIDE SEQUENCE</scope>
    <source>
        <strain evidence="1">Stay&amp;Tobe</strain>
        <tissue evidence="1">Testes</tissue>
    </source>
</reference>
<dbReference type="AlphaFoldDB" id="A0AAD7Z9C0"/>
<feature type="non-terminal residue" evidence="1">
    <location>
        <position position="1"/>
    </location>
</feature>
<feature type="non-terminal residue" evidence="1">
    <location>
        <position position="55"/>
    </location>
</feature>
<dbReference type="Proteomes" id="UP001233999">
    <property type="component" value="Unassembled WGS sequence"/>
</dbReference>
<keyword evidence="2" id="KW-1185">Reference proteome</keyword>
<sequence length="55" mass="6524">NLKTYYLFLGVALFHRLELDINSFELAMRNIKYDMGVKSGRTLKESNLYKYGKLF</sequence>